<organism evidence="2 3">
    <name type="scientific">Leucobacter viscericola</name>
    <dbReference type="NCBI Taxonomy" id="2714935"/>
    <lineage>
        <taxon>Bacteria</taxon>
        <taxon>Bacillati</taxon>
        <taxon>Actinomycetota</taxon>
        <taxon>Actinomycetes</taxon>
        <taxon>Micrococcales</taxon>
        <taxon>Microbacteriaceae</taxon>
        <taxon>Leucobacter</taxon>
    </lineage>
</organism>
<sequence length="184" mass="19314">MSDAVKVKPAPPVGGVVITLAALLQALLWGFGGAPIAAVLSGIVIVLALAVSAAWVAAGSVEAFRGPGWALMLWSLGGVLVVSTLLVALPMVAPVVAAILPVILMTVAARRPWRDLGLIWRRAPLRTVVWLLLTIVICAAIWLLSVVLGLVGAGVIGAFAWWVLFGIVQLRLLRVWLGVLRRAT</sequence>
<evidence type="ECO:0000256" key="1">
    <source>
        <dbReference type="SAM" id="Phobius"/>
    </source>
</evidence>
<feature type="transmembrane region" description="Helical" evidence="1">
    <location>
        <begin position="125"/>
        <end position="144"/>
    </location>
</feature>
<keyword evidence="1" id="KW-0812">Transmembrane</keyword>
<gene>
    <name evidence="2" type="ORF">G7068_13290</name>
</gene>
<dbReference type="Proteomes" id="UP000502677">
    <property type="component" value="Chromosome"/>
</dbReference>
<keyword evidence="1" id="KW-1133">Transmembrane helix</keyword>
<feature type="transmembrane region" description="Helical" evidence="1">
    <location>
        <begin position="37"/>
        <end position="57"/>
    </location>
</feature>
<feature type="transmembrane region" description="Helical" evidence="1">
    <location>
        <begin position="12"/>
        <end position="31"/>
    </location>
</feature>
<dbReference type="KEGG" id="lvi:G7068_13290"/>
<feature type="transmembrane region" description="Helical" evidence="1">
    <location>
        <begin position="150"/>
        <end position="173"/>
    </location>
</feature>
<keyword evidence="3" id="KW-1185">Reference proteome</keyword>
<proteinExistence type="predicted"/>
<dbReference type="RefSeq" id="WP_166292400.1">
    <property type="nucleotide sequence ID" value="NZ_CP049863.1"/>
</dbReference>
<keyword evidence="1" id="KW-0472">Membrane</keyword>
<feature type="transmembrane region" description="Helical" evidence="1">
    <location>
        <begin position="69"/>
        <end position="89"/>
    </location>
</feature>
<evidence type="ECO:0000313" key="3">
    <source>
        <dbReference type="Proteomes" id="UP000502677"/>
    </source>
</evidence>
<evidence type="ECO:0000313" key="2">
    <source>
        <dbReference type="EMBL" id="QIK64060.1"/>
    </source>
</evidence>
<dbReference type="AlphaFoldDB" id="A0A6G7XHH8"/>
<name>A0A6G7XHH8_9MICO</name>
<reference evidence="2 3" key="1">
    <citation type="submission" date="2020-03" db="EMBL/GenBank/DDBJ databases">
        <title>Leucobacter sp. nov., isolated from beetles.</title>
        <authorList>
            <person name="Hyun D.-W."/>
            <person name="Bae J.-W."/>
        </authorList>
    </citation>
    <scope>NUCLEOTIDE SEQUENCE [LARGE SCALE GENOMIC DNA]</scope>
    <source>
        <strain evidence="2 3">HDW9C</strain>
    </source>
</reference>
<dbReference type="EMBL" id="CP049863">
    <property type="protein sequence ID" value="QIK64060.1"/>
    <property type="molecule type" value="Genomic_DNA"/>
</dbReference>
<accession>A0A6G7XHH8</accession>
<protein>
    <submittedName>
        <fullName evidence="2">Uncharacterized protein</fullName>
    </submittedName>
</protein>